<evidence type="ECO:0000313" key="1">
    <source>
        <dbReference type="EMBL" id="CAH3117279.1"/>
    </source>
</evidence>
<accession>A0ABN8NPL3</accession>
<keyword evidence="2" id="KW-1185">Reference proteome</keyword>
<protein>
    <submittedName>
        <fullName evidence="1">Uncharacterized protein</fullName>
    </submittedName>
</protein>
<evidence type="ECO:0000313" key="2">
    <source>
        <dbReference type="Proteomes" id="UP001159405"/>
    </source>
</evidence>
<dbReference type="Proteomes" id="UP001159405">
    <property type="component" value="Unassembled WGS sequence"/>
</dbReference>
<sequence>ASKSRNHSCSSFWSNDLTWKVQGFCFAEVSYTERASDVKENFPKFFCSKGKSVGNDPAVIEKTVHSIFTRRAITPVV</sequence>
<comment type="caution">
    <text evidence="1">The sequence shown here is derived from an EMBL/GenBank/DDBJ whole genome shotgun (WGS) entry which is preliminary data.</text>
</comment>
<dbReference type="EMBL" id="CALNXK010000030">
    <property type="protein sequence ID" value="CAH3117279.1"/>
    <property type="molecule type" value="Genomic_DNA"/>
</dbReference>
<gene>
    <name evidence="1" type="ORF">PLOB_00025687</name>
</gene>
<organism evidence="1 2">
    <name type="scientific">Porites lobata</name>
    <dbReference type="NCBI Taxonomy" id="104759"/>
    <lineage>
        <taxon>Eukaryota</taxon>
        <taxon>Metazoa</taxon>
        <taxon>Cnidaria</taxon>
        <taxon>Anthozoa</taxon>
        <taxon>Hexacorallia</taxon>
        <taxon>Scleractinia</taxon>
        <taxon>Fungiina</taxon>
        <taxon>Poritidae</taxon>
        <taxon>Porites</taxon>
    </lineage>
</organism>
<name>A0ABN8NPL3_9CNID</name>
<feature type="non-terminal residue" evidence="1">
    <location>
        <position position="1"/>
    </location>
</feature>
<proteinExistence type="predicted"/>
<reference evidence="1 2" key="1">
    <citation type="submission" date="2022-05" db="EMBL/GenBank/DDBJ databases">
        <authorList>
            <consortium name="Genoscope - CEA"/>
            <person name="William W."/>
        </authorList>
    </citation>
    <scope>NUCLEOTIDE SEQUENCE [LARGE SCALE GENOMIC DNA]</scope>
</reference>